<gene>
    <name evidence="2" type="ORF">ACFO5X_10285</name>
</gene>
<evidence type="ECO:0000256" key="1">
    <source>
        <dbReference type="SAM" id="MobiDB-lite"/>
    </source>
</evidence>
<dbReference type="RefSeq" id="WP_380717334.1">
    <property type="nucleotide sequence ID" value="NZ_JBHSGI010000008.1"/>
</dbReference>
<keyword evidence="3" id="KW-1185">Reference proteome</keyword>
<evidence type="ECO:0000313" key="2">
    <source>
        <dbReference type="EMBL" id="MFC4668941.1"/>
    </source>
</evidence>
<sequence length="137" mass="15193">MTVPSGTADARDHAAHTSGTISPREQGPLWDIEENCWTSGAESARATTATNAVMVFPYPPGILQGDQIWDHLRQRIGWRSVLLAERRVTRCGDIAILTYRVSAEKADVPIYKALCSSTYINDDHTWLRISHQQTAAT</sequence>
<protein>
    <recommendedName>
        <fullName evidence="4">DUF4440 domain-containing protein</fullName>
    </recommendedName>
</protein>
<evidence type="ECO:0008006" key="4">
    <source>
        <dbReference type="Google" id="ProtNLM"/>
    </source>
</evidence>
<accession>A0ABV9KH78</accession>
<dbReference type="Proteomes" id="UP001595973">
    <property type="component" value="Unassembled WGS sequence"/>
</dbReference>
<feature type="region of interest" description="Disordered" evidence="1">
    <location>
        <begin position="1"/>
        <end position="27"/>
    </location>
</feature>
<evidence type="ECO:0000313" key="3">
    <source>
        <dbReference type="Proteomes" id="UP001595973"/>
    </source>
</evidence>
<dbReference type="SUPFAM" id="SSF54427">
    <property type="entry name" value="NTF2-like"/>
    <property type="match status" value="1"/>
</dbReference>
<proteinExistence type="predicted"/>
<dbReference type="EMBL" id="JBHSGI010000008">
    <property type="protein sequence ID" value="MFC4668941.1"/>
    <property type="molecule type" value="Genomic_DNA"/>
</dbReference>
<comment type="caution">
    <text evidence="2">The sequence shown here is derived from an EMBL/GenBank/DDBJ whole genome shotgun (WGS) entry which is preliminary data.</text>
</comment>
<organism evidence="2 3">
    <name type="scientific">Seohaeicola nanhaiensis</name>
    <dbReference type="NCBI Taxonomy" id="1387282"/>
    <lineage>
        <taxon>Bacteria</taxon>
        <taxon>Pseudomonadati</taxon>
        <taxon>Pseudomonadota</taxon>
        <taxon>Alphaproteobacteria</taxon>
        <taxon>Rhodobacterales</taxon>
        <taxon>Roseobacteraceae</taxon>
        <taxon>Seohaeicola</taxon>
    </lineage>
</organism>
<name>A0ABV9KH78_9RHOB</name>
<reference evidence="3" key="1">
    <citation type="journal article" date="2019" name="Int. J. Syst. Evol. Microbiol.">
        <title>The Global Catalogue of Microorganisms (GCM) 10K type strain sequencing project: providing services to taxonomists for standard genome sequencing and annotation.</title>
        <authorList>
            <consortium name="The Broad Institute Genomics Platform"/>
            <consortium name="The Broad Institute Genome Sequencing Center for Infectious Disease"/>
            <person name="Wu L."/>
            <person name="Ma J."/>
        </authorList>
    </citation>
    <scope>NUCLEOTIDE SEQUENCE [LARGE SCALE GENOMIC DNA]</scope>
    <source>
        <strain evidence="3">CGMCC 4.7283</strain>
    </source>
</reference>
<dbReference type="InterPro" id="IPR032710">
    <property type="entry name" value="NTF2-like_dom_sf"/>
</dbReference>